<name>A0A2G5UIA9_9PELO</name>
<gene>
    <name evidence="2" type="primary">Cni-C48B4.10</name>
    <name evidence="2" type="synonym">Cnig_chr_III.g10790</name>
    <name evidence="2" type="ORF">B9Z55_010790</name>
</gene>
<evidence type="ECO:0000256" key="1">
    <source>
        <dbReference type="SAM" id="Phobius"/>
    </source>
</evidence>
<proteinExistence type="predicted"/>
<keyword evidence="1" id="KW-0472">Membrane</keyword>
<organism evidence="2 3">
    <name type="scientific">Caenorhabditis nigoni</name>
    <dbReference type="NCBI Taxonomy" id="1611254"/>
    <lineage>
        <taxon>Eukaryota</taxon>
        <taxon>Metazoa</taxon>
        <taxon>Ecdysozoa</taxon>
        <taxon>Nematoda</taxon>
        <taxon>Chromadorea</taxon>
        <taxon>Rhabditida</taxon>
        <taxon>Rhabditina</taxon>
        <taxon>Rhabditomorpha</taxon>
        <taxon>Rhabditoidea</taxon>
        <taxon>Rhabditidae</taxon>
        <taxon>Peloderinae</taxon>
        <taxon>Caenorhabditis</taxon>
    </lineage>
</organism>
<dbReference type="Proteomes" id="UP000230233">
    <property type="component" value="Chromosome III"/>
</dbReference>
<comment type="caution">
    <text evidence="2">The sequence shown here is derived from an EMBL/GenBank/DDBJ whole genome shotgun (WGS) entry which is preliminary data.</text>
</comment>
<sequence length="189" mass="21300">MAKFYDPSQPEQYLSSPKLFGVLPIKLIVISMQILYMLLQIVWLTASDVTSKVSILLVIASVILTAFTVAVFVVENKSLMQAHIWAASLFLFVPLAVFVLIIAQFFFDIKFLATFLGEGIYTHPITSVVVAAVFLCAYIAYLFLCHKLVEAKDQQPDDFPELDTTQGLFHYNRDAYDGSERVNLIYSEV</sequence>
<keyword evidence="1" id="KW-0812">Transmembrane</keyword>
<protein>
    <recommendedName>
        <fullName evidence="4">MARVEL domain-containing protein</fullName>
    </recommendedName>
</protein>
<dbReference type="OrthoDB" id="5805950at2759"/>
<feature type="transmembrane region" description="Helical" evidence="1">
    <location>
        <begin position="86"/>
        <end position="107"/>
    </location>
</feature>
<dbReference type="AlphaFoldDB" id="A0A2G5UIA9"/>
<dbReference type="Pfam" id="PF17343">
    <property type="entry name" value="DUF5373"/>
    <property type="match status" value="1"/>
</dbReference>
<keyword evidence="1" id="KW-1133">Transmembrane helix</keyword>
<evidence type="ECO:0000313" key="2">
    <source>
        <dbReference type="EMBL" id="PIC38936.1"/>
    </source>
</evidence>
<reference evidence="3" key="1">
    <citation type="submission" date="2017-10" db="EMBL/GenBank/DDBJ databases">
        <title>Rapid genome shrinkage in a self-fertile nematode reveals novel sperm competition proteins.</title>
        <authorList>
            <person name="Yin D."/>
            <person name="Schwarz E.M."/>
            <person name="Thomas C.G."/>
            <person name="Felde R.L."/>
            <person name="Korf I.F."/>
            <person name="Cutter A.D."/>
            <person name="Schartner C.M."/>
            <person name="Ralston E.J."/>
            <person name="Meyer B.J."/>
            <person name="Haag E.S."/>
        </authorList>
    </citation>
    <scope>NUCLEOTIDE SEQUENCE [LARGE SCALE GENOMIC DNA]</scope>
    <source>
        <strain evidence="3">JU1422</strain>
    </source>
</reference>
<keyword evidence="3" id="KW-1185">Reference proteome</keyword>
<dbReference type="InterPro" id="IPR035321">
    <property type="entry name" value="DUF5373"/>
</dbReference>
<evidence type="ECO:0000313" key="3">
    <source>
        <dbReference type="Proteomes" id="UP000230233"/>
    </source>
</evidence>
<evidence type="ECO:0008006" key="4">
    <source>
        <dbReference type="Google" id="ProtNLM"/>
    </source>
</evidence>
<dbReference type="EMBL" id="PDUG01000003">
    <property type="protein sequence ID" value="PIC38936.1"/>
    <property type="molecule type" value="Genomic_DNA"/>
</dbReference>
<feature type="transmembrane region" description="Helical" evidence="1">
    <location>
        <begin position="119"/>
        <end position="144"/>
    </location>
</feature>
<feature type="transmembrane region" description="Helical" evidence="1">
    <location>
        <begin position="20"/>
        <end position="43"/>
    </location>
</feature>
<feature type="transmembrane region" description="Helical" evidence="1">
    <location>
        <begin position="55"/>
        <end position="74"/>
    </location>
</feature>
<accession>A0A2G5UIA9</accession>